<dbReference type="AlphaFoldDB" id="A0A4Z0JEG1"/>
<keyword evidence="4" id="KW-1185">Reference proteome</keyword>
<proteinExistence type="predicted"/>
<feature type="signal peptide" evidence="1">
    <location>
        <begin position="1"/>
        <end position="30"/>
    </location>
</feature>
<accession>A0A4Z0JEG1</accession>
<gene>
    <name evidence="3" type="ORF">EGT51_01465</name>
</gene>
<dbReference type="Pfam" id="PF13731">
    <property type="entry name" value="WxL"/>
    <property type="match status" value="1"/>
</dbReference>
<dbReference type="EMBL" id="RKLX01000001">
    <property type="protein sequence ID" value="TGD20447.1"/>
    <property type="molecule type" value="Genomic_DNA"/>
</dbReference>
<feature type="chain" id="PRO_5021426466" evidence="1">
    <location>
        <begin position="31"/>
        <end position="241"/>
    </location>
</feature>
<dbReference type="InterPro" id="IPR027994">
    <property type="entry name" value="WxL_dom"/>
</dbReference>
<keyword evidence="1" id="KW-0732">Signal</keyword>
<organism evidence="3 4">
    <name type="scientific">Levilactobacillus suantsaiihabitans</name>
    <dbReference type="NCBI Taxonomy" id="2487722"/>
    <lineage>
        <taxon>Bacteria</taxon>
        <taxon>Bacillati</taxon>
        <taxon>Bacillota</taxon>
        <taxon>Bacilli</taxon>
        <taxon>Lactobacillales</taxon>
        <taxon>Lactobacillaceae</taxon>
        <taxon>Levilactobacillus</taxon>
    </lineage>
</organism>
<comment type="caution">
    <text evidence="3">The sequence shown here is derived from an EMBL/GenBank/DDBJ whole genome shotgun (WGS) entry which is preliminary data.</text>
</comment>
<evidence type="ECO:0000313" key="4">
    <source>
        <dbReference type="Proteomes" id="UP000297348"/>
    </source>
</evidence>
<evidence type="ECO:0000313" key="3">
    <source>
        <dbReference type="EMBL" id="TGD20447.1"/>
    </source>
</evidence>
<sequence>MRALKLFRGIGATAAVAIAVLGFSAVIADASGPGTATSNLTNVSGGYVADSTGNAEATSNAEFTVTPGTLSLNQVPNITLANTDVKSIASGDTNLAVTSNAPTAGTAYDGNNTGTLNITDYRGNNAGWSLTVGLSPFTSGTATITDATLTLDQTAGTLDNSATAVPNSIKLTQSPVTNGWISSPQLLWTAAANTGEGNNTATTASSSNLAITKQADIVAGTYDATLYWALQNAPAATTPAT</sequence>
<protein>
    <submittedName>
        <fullName evidence="3">Cell surface protein</fullName>
    </submittedName>
</protein>
<name>A0A4Z0JEG1_9LACO</name>
<dbReference type="Proteomes" id="UP000297348">
    <property type="component" value="Unassembled WGS sequence"/>
</dbReference>
<evidence type="ECO:0000256" key="1">
    <source>
        <dbReference type="SAM" id="SignalP"/>
    </source>
</evidence>
<evidence type="ECO:0000259" key="2">
    <source>
        <dbReference type="Pfam" id="PF13731"/>
    </source>
</evidence>
<dbReference type="RefSeq" id="WP_135367016.1">
    <property type="nucleotide sequence ID" value="NZ_RKLX01000001.1"/>
</dbReference>
<dbReference type="OrthoDB" id="2327088at2"/>
<feature type="domain" description="WxL" evidence="2">
    <location>
        <begin position="62"/>
        <end position="234"/>
    </location>
</feature>
<reference evidence="3 4" key="1">
    <citation type="submission" date="2018-10" db="EMBL/GenBank/DDBJ databases">
        <title>Lactobacillus sp. R7 and Lactobacillus sp. R19 isolated from fermented mustard green product of Taiwan.</title>
        <authorList>
            <person name="Lin S.-T."/>
        </authorList>
    </citation>
    <scope>NUCLEOTIDE SEQUENCE [LARGE SCALE GENOMIC DNA]</scope>
    <source>
        <strain evidence="3 4">BCRC 81129</strain>
    </source>
</reference>